<evidence type="ECO:0000313" key="1">
    <source>
        <dbReference type="EMBL" id="KAH0448508.1"/>
    </source>
</evidence>
<keyword evidence="2" id="KW-1185">Reference proteome</keyword>
<dbReference type="AlphaFoldDB" id="A0AAV7FYP1"/>
<comment type="caution">
    <text evidence="1">The sequence shown here is derived from an EMBL/GenBank/DDBJ whole genome shotgun (WGS) entry which is preliminary data.</text>
</comment>
<reference evidence="1 2" key="1">
    <citation type="journal article" date="2021" name="Hortic Res">
        <title>Chromosome-scale assembly of the Dendrobium chrysotoxum genome enhances the understanding of orchid evolution.</title>
        <authorList>
            <person name="Zhang Y."/>
            <person name="Zhang G.Q."/>
            <person name="Zhang D."/>
            <person name="Liu X.D."/>
            <person name="Xu X.Y."/>
            <person name="Sun W.H."/>
            <person name="Yu X."/>
            <person name="Zhu X."/>
            <person name="Wang Z.W."/>
            <person name="Zhao X."/>
            <person name="Zhong W.Y."/>
            <person name="Chen H."/>
            <person name="Yin W.L."/>
            <person name="Huang T."/>
            <person name="Niu S.C."/>
            <person name="Liu Z.J."/>
        </authorList>
    </citation>
    <scope>NUCLEOTIDE SEQUENCE [LARGE SCALE GENOMIC DNA]</scope>
    <source>
        <strain evidence="1">Lindl</strain>
    </source>
</reference>
<evidence type="ECO:0000313" key="2">
    <source>
        <dbReference type="Proteomes" id="UP000775213"/>
    </source>
</evidence>
<name>A0AAV7FYP1_DENCH</name>
<accession>A0AAV7FYP1</accession>
<organism evidence="1 2">
    <name type="scientific">Dendrobium chrysotoxum</name>
    <name type="common">Orchid</name>
    <dbReference type="NCBI Taxonomy" id="161865"/>
    <lineage>
        <taxon>Eukaryota</taxon>
        <taxon>Viridiplantae</taxon>
        <taxon>Streptophyta</taxon>
        <taxon>Embryophyta</taxon>
        <taxon>Tracheophyta</taxon>
        <taxon>Spermatophyta</taxon>
        <taxon>Magnoliopsida</taxon>
        <taxon>Liliopsida</taxon>
        <taxon>Asparagales</taxon>
        <taxon>Orchidaceae</taxon>
        <taxon>Epidendroideae</taxon>
        <taxon>Malaxideae</taxon>
        <taxon>Dendrobiinae</taxon>
        <taxon>Dendrobium</taxon>
    </lineage>
</organism>
<gene>
    <name evidence="1" type="ORF">IEQ34_022308</name>
</gene>
<dbReference type="EMBL" id="JAGFBR010000019">
    <property type="protein sequence ID" value="KAH0448508.1"/>
    <property type="molecule type" value="Genomic_DNA"/>
</dbReference>
<sequence length="100" mass="11533">MIKVLINWTEILRSKVLLTNIVHMPEVILIHLGYGLGGVDAFRMCVAALGSKQLPREEFYRLEKQVTTSRSLHINFKSPIYHRGIVFLSFKLIRYSSICI</sequence>
<proteinExistence type="predicted"/>
<protein>
    <submittedName>
        <fullName evidence="1">Uncharacterized protein</fullName>
    </submittedName>
</protein>
<dbReference type="Proteomes" id="UP000775213">
    <property type="component" value="Unassembled WGS sequence"/>
</dbReference>